<protein>
    <submittedName>
        <fullName evidence="1">Uncharacterized protein</fullName>
    </submittedName>
</protein>
<accession>A0AAT9J8X9</accession>
<organism evidence="1">
    <name type="scientific">Porphyromonas phage phage025a_SJD11</name>
    <dbReference type="NCBI Taxonomy" id="3154115"/>
    <lineage>
        <taxon>Viruses</taxon>
        <taxon>Duplodnaviria</taxon>
        <taxon>Heunggongvirae</taxon>
        <taxon>Uroviricota</taxon>
        <taxon>Caudoviricetes</taxon>
        <taxon>Nixviridae</taxon>
        <taxon>Haasevirus</taxon>
        <taxon>Haasevirus pging00R</taxon>
    </lineage>
</organism>
<proteinExistence type="predicted"/>
<evidence type="ECO:0000313" key="1">
    <source>
        <dbReference type="EMBL" id="DBA55905.1"/>
    </source>
</evidence>
<sequence>MNTGSYIPVAGMLGDVSKENKFGITDGGNNLILMSFEELSARNARIAQSIKE</sequence>
<reference evidence="1" key="2">
    <citation type="submission" date="2024-05" db="EMBL/GenBank/DDBJ databases">
        <authorList>
            <person name="Matrishin C.B."/>
            <person name="Kauffman K.M."/>
        </authorList>
    </citation>
    <scope>NUCLEOTIDE SEQUENCE</scope>
</reference>
<name>A0AAT9J8X9_9CAUD</name>
<dbReference type="EMBL" id="BK068106">
    <property type="protein sequence ID" value="DBA55905.1"/>
    <property type="molecule type" value="Genomic_DNA"/>
</dbReference>
<reference evidence="1" key="1">
    <citation type="journal article" date="2023" name="Microbiome">
        <title>Phages are unrecognized players in the ecology of the oral pathogen Porphyromonas gingivalis.</title>
        <authorList>
            <person name="Matrishin C.B."/>
            <person name="Haase E.M."/>
            <person name="Dewhirst F.E."/>
            <person name="Mark Welch J.L."/>
            <person name="Miranda-Sanchez F."/>
            <person name="Chen T."/>
            <person name="MacFarland D.C."/>
            <person name="Kauffman K.M."/>
        </authorList>
    </citation>
    <scope>NUCLEOTIDE SEQUENCE</scope>
</reference>